<protein>
    <submittedName>
        <fullName evidence="1">Uncharacterized protein</fullName>
    </submittedName>
</protein>
<dbReference type="RefSeq" id="WP_307635122.1">
    <property type="nucleotide sequence ID" value="NZ_JAUSQL010000001.1"/>
</dbReference>
<evidence type="ECO:0000313" key="1">
    <source>
        <dbReference type="EMBL" id="MDP9833028.1"/>
    </source>
</evidence>
<dbReference type="EMBL" id="JAUSQL010000001">
    <property type="protein sequence ID" value="MDP9833028.1"/>
    <property type="molecule type" value="Genomic_DNA"/>
</dbReference>
<comment type="caution">
    <text evidence="1">The sequence shown here is derived from an EMBL/GenBank/DDBJ whole genome shotgun (WGS) entry which is preliminary data.</text>
</comment>
<accession>A0ABT9PK13</accession>
<keyword evidence="2" id="KW-1185">Reference proteome</keyword>
<gene>
    <name evidence="1" type="ORF">J2S45_001707</name>
</gene>
<reference evidence="1 2" key="1">
    <citation type="submission" date="2023-07" db="EMBL/GenBank/DDBJ databases">
        <title>Sequencing the genomes of 1000 actinobacteria strains.</title>
        <authorList>
            <person name="Klenk H.-P."/>
        </authorList>
    </citation>
    <scope>NUCLEOTIDE SEQUENCE [LARGE SCALE GENOMIC DNA]</scope>
    <source>
        <strain evidence="1 2">DSM 19515</strain>
    </source>
</reference>
<proteinExistence type="predicted"/>
<organism evidence="1 2">
    <name type="scientific">Trueperella abortisuis</name>
    <dbReference type="NCBI Taxonomy" id="445930"/>
    <lineage>
        <taxon>Bacteria</taxon>
        <taxon>Bacillati</taxon>
        <taxon>Actinomycetota</taxon>
        <taxon>Actinomycetes</taxon>
        <taxon>Actinomycetales</taxon>
        <taxon>Actinomycetaceae</taxon>
        <taxon>Trueperella</taxon>
    </lineage>
</organism>
<evidence type="ECO:0000313" key="2">
    <source>
        <dbReference type="Proteomes" id="UP001230145"/>
    </source>
</evidence>
<name>A0ABT9PK13_9ACTO</name>
<sequence>MFRYLWVLPTIAWTIAAWRAAPLGATYIALCLTSAALMPITHHALNTLDRKETEWLKKEEANHE</sequence>
<dbReference type="Proteomes" id="UP001230145">
    <property type="component" value="Unassembled WGS sequence"/>
</dbReference>